<reference evidence="8" key="1">
    <citation type="submission" date="2016-10" db="EMBL/GenBank/DDBJ databases">
        <authorList>
            <person name="Varghese N."/>
            <person name="Submissions S."/>
        </authorList>
    </citation>
    <scope>NUCLEOTIDE SEQUENCE [LARGE SCALE GENOMIC DNA]</scope>
    <source>
        <strain evidence="8">UNC178MFTsu3.1</strain>
    </source>
</reference>
<evidence type="ECO:0000256" key="2">
    <source>
        <dbReference type="ARBA" id="ARBA00022723"/>
    </source>
</evidence>
<dbReference type="InterPro" id="IPR003347">
    <property type="entry name" value="JmjC_dom"/>
</dbReference>
<dbReference type="GO" id="GO:0046872">
    <property type="term" value="F:metal ion binding"/>
    <property type="evidence" value="ECO:0007669"/>
    <property type="project" value="UniProtKB-KW"/>
</dbReference>
<dbReference type="AlphaFoldDB" id="A0A1I1XUU8"/>
<dbReference type="STRING" id="500610.SAMN02799615_00390"/>
<sequence>MAKVGEGFTHPYNPPMTKPTLPLEVRGSARQPLGMSPAQFLRDYWQKRPLLIRNAFPGFTPPLQPDDLAGLALEEEALSRLIVHDERRDRWSVKTGPLGEDDFASTPSANWTLLVQDVDKWDADVAALLESFRFLPSWRVDDIMISYAEPGGGVGAHVDQYDVFLLQGLGQRHWAISDDPAAPTGFRDDVELKQLKHFEPTHEWLLEPGDMLYLPPGVPHDGVAFGGPCMTLSVGMRAPSRAELASDLADYLVERLPDEQRYRDPDLAPAKASGEIDRAALARVREALPFAALDDATLIDWFGRYITRYRVARAPAAPDKPSTDAALTKQLGDGAQLLRHPWSRMAWARVKGGAVLFANGQAYPASAELAERLCAERTLEFARAPAAAERTLLLALVNDGHLVPRKARRR</sequence>
<dbReference type="SMART" id="SM00558">
    <property type="entry name" value="JmjC"/>
    <property type="match status" value="1"/>
</dbReference>
<dbReference type="GO" id="GO:0005840">
    <property type="term" value="C:ribosome"/>
    <property type="evidence" value="ECO:0007669"/>
    <property type="project" value="UniProtKB-KW"/>
</dbReference>
<keyword evidence="7" id="KW-0689">Ribosomal protein</keyword>
<evidence type="ECO:0000256" key="5">
    <source>
        <dbReference type="ARBA" id="ARBA00023004"/>
    </source>
</evidence>
<comment type="cofactor">
    <cofactor evidence="1">
        <name>Fe(2+)</name>
        <dbReference type="ChEBI" id="CHEBI:29033"/>
    </cofactor>
</comment>
<protein>
    <submittedName>
        <fullName evidence="7">50S ribosomal protein L16 3-hydroxylase</fullName>
    </submittedName>
</protein>
<keyword evidence="3" id="KW-0223">Dioxygenase</keyword>
<dbReference type="Pfam" id="PF08007">
    <property type="entry name" value="JmjC_2"/>
    <property type="match status" value="1"/>
</dbReference>
<accession>A0A1I1XUU8</accession>
<dbReference type="PANTHER" id="PTHR13096">
    <property type="entry name" value="MINA53 MYC INDUCED NUCLEAR ANTIGEN"/>
    <property type="match status" value="1"/>
</dbReference>
<keyword evidence="8" id="KW-1185">Reference proteome</keyword>
<evidence type="ECO:0000259" key="6">
    <source>
        <dbReference type="PROSITE" id="PS51184"/>
    </source>
</evidence>
<keyword evidence="5" id="KW-0408">Iron</keyword>
<evidence type="ECO:0000313" key="7">
    <source>
        <dbReference type="EMBL" id="SFE11125.1"/>
    </source>
</evidence>
<organism evidence="7 8">
    <name type="scientific">Dyella marensis</name>
    <dbReference type="NCBI Taxonomy" id="500610"/>
    <lineage>
        <taxon>Bacteria</taxon>
        <taxon>Pseudomonadati</taxon>
        <taxon>Pseudomonadota</taxon>
        <taxon>Gammaproteobacteria</taxon>
        <taxon>Lysobacterales</taxon>
        <taxon>Rhodanobacteraceae</taxon>
        <taxon>Dyella</taxon>
    </lineage>
</organism>
<proteinExistence type="predicted"/>
<dbReference type="Gene3D" id="2.60.120.650">
    <property type="entry name" value="Cupin"/>
    <property type="match status" value="1"/>
</dbReference>
<keyword evidence="4" id="KW-0560">Oxidoreductase</keyword>
<feature type="domain" description="JmjC" evidence="6">
    <location>
        <begin position="124"/>
        <end position="253"/>
    </location>
</feature>
<dbReference type="InterPro" id="IPR046799">
    <property type="entry name" value="ROXA-like_wH"/>
</dbReference>
<dbReference type="GO" id="GO:0016706">
    <property type="term" value="F:2-oxoglutarate-dependent dioxygenase activity"/>
    <property type="evidence" value="ECO:0007669"/>
    <property type="project" value="TreeGrafter"/>
</dbReference>
<name>A0A1I1XUU8_9GAMM</name>
<dbReference type="Proteomes" id="UP000199477">
    <property type="component" value="Unassembled WGS sequence"/>
</dbReference>
<dbReference type="SUPFAM" id="SSF51197">
    <property type="entry name" value="Clavaminate synthase-like"/>
    <property type="match status" value="1"/>
</dbReference>
<dbReference type="Pfam" id="PF20514">
    <property type="entry name" value="WHD_ROXA"/>
    <property type="match status" value="1"/>
</dbReference>
<gene>
    <name evidence="7" type="ORF">SAMN02799615_00390</name>
</gene>
<dbReference type="InterPro" id="IPR039994">
    <property type="entry name" value="NO66-like"/>
</dbReference>
<dbReference type="PANTHER" id="PTHR13096:SF8">
    <property type="entry name" value="RIBOSOMAL OXYGENASE 1"/>
    <property type="match status" value="1"/>
</dbReference>
<dbReference type="Gene3D" id="3.40.366.30">
    <property type="entry name" value="50S ribosomal protein L16 arginine hydroxylase, Chain A, Domain 2"/>
    <property type="match status" value="1"/>
</dbReference>
<evidence type="ECO:0000256" key="1">
    <source>
        <dbReference type="ARBA" id="ARBA00001954"/>
    </source>
</evidence>
<evidence type="ECO:0000313" key="8">
    <source>
        <dbReference type="Proteomes" id="UP000199477"/>
    </source>
</evidence>
<evidence type="ECO:0000256" key="4">
    <source>
        <dbReference type="ARBA" id="ARBA00023002"/>
    </source>
</evidence>
<dbReference type="EMBL" id="FONH01000001">
    <property type="protein sequence ID" value="SFE11125.1"/>
    <property type="molecule type" value="Genomic_DNA"/>
</dbReference>
<evidence type="ECO:0000256" key="3">
    <source>
        <dbReference type="ARBA" id="ARBA00022964"/>
    </source>
</evidence>
<dbReference type="PROSITE" id="PS51184">
    <property type="entry name" value="JMJC"/>
    <property type="match status" value="1"/>
</dbReference>
<keyword evidence="7" id="KW-0687">Ribonucleoprotein</keyword>
<keyword evidence="2" id="KW-0479">Metal-binding</keyword>